<dbReference type="RefSeq" id="WP_018623636.1">
    <property type="nucleotide sequence ID" value="NZ_CP140158.1"/>
</dbReference>
<feature type="transmembrane region" description="Helical" evidence="6">
    <location>
        <begin position="12"/>
        <end position="34"/>
    </location>
</feature>
<evidence type="ECO:0000256" key="3">
    <source>
        <dbReference type="ARBA" id="ARBA00022692"/>
    </source>
</evidence>
<reference evidence="7 8" key="1">
    <citation type="submission" date="2023-11" db="EMBL/GenBank/DDBJ databases">
        <title>MicrobeMod: A computational toolkit for identifying prokaryotic methylation and restriction-modification with nanopore sequencing.</title>
        <authorList>
            <person name="Crits-Christoph A."/>
            <person name="Kang S.C."/>
            <person name="Lee H."/>
            <person name="Ostrov N."/>
        </authorList>
    </citation>
    <scope>NUCLEOTIDE SEQUENCE [LARGE SCALE GENOMIC DNA]</scope>
    <source>
        <strain evidence="7 8">DSMZ 16071</strain>
    </source>
</reference>
<keyword evidence="5 6" id="KW-0472">Membrane</keyword>
<evidence type="ECO:0000256" key="2">
    <source>
        <dbReference type="ARBA" id="ARBA00022475"/>
    </source>
</evidence>
<name>A0ABZ0X4X5_9GAMM</name>
<keyword evidence="8" id="KW-1185">Reference proteome</keyword>
<evidence type="ECO:0000313" key="8">
    <source>
        <dbReference type="Proteomes" id="UP001324185"/>
    </source>
</evidence>
<dbReference type="Pfam" id="PF03899">
    <property type="entry name" value="ATP-synt_I"/>
    <property type="match status" value="1"/>
</dbReference>
<evidence type="ECO:0000256" key="4">
    <source>
        <dbReference type="ARBA" id="ARBA00022989"/>
    </source>
</evidence>
<proteinExistence type="predicted"/>
<evidence type="ECO:0000256" key="6">
    <source>
        <dbReference type="SAM" id="Phobius"/>
    </source>
</evidence>
<dbReference type="EMBL" id="CP140158">
    <property type="protein sequence ID" value="WQG85643.1"/>
    <property type="molecule type" value="Genomic_DNA"/>
</dbReference>
<accession>A0ABZ0X4X5</accession>
<sequence>MSESLAKQGRKQAYKMVLLQLGISIALVLIGLLISWRVSVSLGVGSLIMVIAHFVFATIVFRRSGAQAAEAVNKAFKIGESLKILLTLGLLIFALTELPVHPPSLLIGYAIIVFSQWFAPLIIKSS</sequence>
<evidence type="ECO:0000256" key="5">
    <source>
        <dbReference type="ARBA" id="ARBA00023136"/>
    </source>
</evidence>
<keyword evidence="3 6" id="KW-0812">Transmembrane</keyword>
<keyword evidence="4 6" id="KW-1133">Transmembrane helix</keyword>
<evidence type="ECO:0000313" key="7">
    <source>
        <dbReference type="EMBL" id="WQG85643.1"/>
    </source>
</evidence>
<feature type="transmembrane region" description="Helical" evidence="6">
    <location>
        <begin position="106"/>
        <end position="123"/>
    </location>
</feature>
<gene>
    <name evidence="7" type="ORF">SR900_01875</name>
</gene>
<feature type="transmembrane region" description="Helical" evidence="6">
    <location>
        <begin position="82"/>
        <end position="100"/>
    </location>
</feature>
<dbReference type="Proteomes" id="UP001324185">
    <property type="component" value="Chromosome"/>
</dbReference>
<organism evidence="7 8">
    <name type="scientific">Kangiella aquimarina</name>
    <dbReference type="NCBI Taxonomy" id="261965"/>
    <lineage>
        <taxon>Bacteria</taxon>
        <taxon>Pseudomonadati</taxon>
        <taxon>Pseudomonadota</taxon>
        <taxon>Gammaproteobacteria</taxon>
        <taxon>Kangiellales</taxon>
        <taxon>Kangiellaceae</taxon>
        <taxon>Kangiella</taxon>
    </lineage>
</organism>
<keyword evidence="2" id="KW-1003">Cell membrane</keyword>
<dbReference type="InterPro" id="IPR005598">
    <property type="entry name" value="ATP_synth_I"/>
</dbReference>
<evidence type="ECO:0000256" key="1">
    <source>
        <dbReference type="ARBA" id="ARBA00004651"/>
    </source>
</evidence>
<feature type="transmembrane region" description="Helical" evidence="6">
    <location>
        <begin position="40"/>
        <end position="61"/>
    </location>
</feature>
<comment type="subcellular location">
    <subcellularLocation>
        <location evidence="1">Cell membrane</location>
        <topology evidence="1">Multi-pass membrane protein</topology>
    </subcellularLocation>
</comment>
<protein>
    <submittedName>
        <fullName evidence="7">ATP synthase subunit I</fullName>
    </submittedName>
</protein>